<evidence type="ECO:0000256" key="5">
    <source>
        <dbReference type="ARBA" id="ARBA00022723"/>
    </source>
</evidence>
<comment type="similarity">
    <text evidence="9">Belongs to the glycosyltransferase 8 family. Glycogenin subfamily.</text>
</comment>
<keyword evidence="3" id="KW-0963">Cytoplasm</keyword>
<dbReference type="GO" id="GO:0046872">
    <property type="term" value="F:metal ion binding"/>
    <property type="evidence" value="ECO:0007669"/>
    <property type="project" value="UniProtKB-KW"/>
</dbReference>
<reference evidence="16" key="2">
    <citation type="journal article" date="2010" name="Genome Res.">
        <title>Population genomic sequencing of Coccidioides fungi reveals recent hybridization and transposon control.</title>
        <authorList>
            <person name="Neafsey D.E."/>
            <person name="Barker B.M."/>
            <person name="Sharpton T.J."/>
            <person name="Stajich J.E."/>
            <person name="Park D.J."/>
            <person name="Whiston E."/>
            <person name="Hung C.-Y."/>
            <person name="McMahan C."/>
            <person name="White J."/>
            <person name="Sykes S."/>
            <person name="Heiman D."/>
            <person name="Young S."/>
            <person name="Zeng Q."/>
            <person name="Abouelleil A."/>
            <person name="Aftuck L."/>
            <person name="Bessette D."/>
            <person name="Brown A."/>
            <person name="FitzGerald M."/>
            <person name="Lui A."/>
            <person name="Macdonald J.P."/>
            <person name="Priest M."/>
            <person name="Orbach M.J."/>
            <person name="Galgiani J.N."/>
            <person name="Kirkland T.N."/>
            <person name="Cole G.T."/>
            <person name="Birren B.W."/>
            <person name="Henn M.R."/>
            <person name="Taylor J.W."/>
            <person name="Rounsley S.D."/>
        </authorList>
    </citation>
    <scope>GENOME REANNOTATION</scope>
    <source>
        <strain evidence="16">RS</strain>
    </source>
</reference>
<evidence type="ECO:0000256" key="10">
    <source>
        <dbReference type="ARBA" id="ARBA00038934"/>
    </source>
</evidence>
<evidence type="ECO:0000256" key="11">
    <source>
        <dbReference type="ARBA" id="ARBA00050886"/>
    </source>
</evidence>
<dbReference type="CDD" id="cd02537">
    <property type="entry name" value="GT8_Glycogenin"/>
    <property type="match status" value="1"/>
</dbReference>
<organism evidence="15 16">
    <name type="scientific">Coccidioides immitis (strain RS)</name>
    <name type="common">Valley fever fungus</name>
    <dbReference type="NCBI Taxonomy" id="246410"/>
    <lineage>
        <taxon>Eukaryota</taxon>
        <taxon>Fungi</taxon>
        <taxon>Dikarya</taxon>
        <taxon>Ascomycota</taxon>
        <taxon>Pezizomycotina</taxon>
        <taxon>Eurotiomycetes</taxon>
        <taxon>Eurotiomycetidae</taxon>
        <taxon>Onygenales</taxon>
        <taxon>Onygenaceae</taxon>
        <taxon>Coccidioides</taxon>
    </lineage>
</organism>
<dbReference type="AlphaFoldDB" id="A0A0E1RXX4"/>
<dbReference type="EC" id="2.4.1.186" evidence="10"/>
<evidence type="ECO:0000256" key="1">
    <source>
        <dbReference type="ARBA" id="ARBA00001936"/>
    </source>
</evidence>
<evidence type="ECO:0000256" key="8">
    <source>
        <dbReference type="ARBA" id="ARBA00023211"/>
    </source>
</evidence>
<comment type="subcellular location">
    <subcellularLocation>
        <location evidence="2">Cytoplasm</location>
    </subcellularLocation>
</comment>
<evidence type="ECO:0000256" key="9">
    <source>
        <dbReference type="ARBA" id="ARBA00038162"/>
    </source>
</evidence>
<feature type="region of interest" description="Disordered" evidence="14">
    <location>
        <begin position="792"/>
        <end position="812"/>
    </location>
</feature>
<protein>
    <recommendedName>
        <fullName evidence="10">glycogenin glucosyltransferase</fullName>
        <ecNumber evidence="10">2.4.1.186</ecNumber>
    </recommendedName>
</protein>
<dbReference type="Proteomes" id="UP000001261">
    <property type="component" value="Unassembled WGS sequence"/>
</dbReference>
<dbReference type="SUPFAM" id="SSF53448">
    <property type="entry name" value="Nucleotide-diphospho-sugar transferases"/>
    <property type="match status" value="1"/>
</dbReference>
<sequence length="842" mass="93175">MADTREAVYCTLLMSDNYLPGAMVLAHSLRDNGTRAKIVVLVTPDSLQASTIEELKSLYDEVIPVSRVVNICPANLYLMDRPDLISTFTKIELWRQIQYRQIVYIDADVVALRAPDELLTLDTQFAAVPDIGWPDCFNSGVLVLRPSLQTYYSLVAFAQRGISFDGADQGLLNMHFRNWDRLSFAYNCTPSGHYQYIPAFRHFQSSISLVHYIGQKKPWSLPRQTFPVEGPYNQLLARWWAVYDRHYRPAPPMTIPASIQPGYLSTEHGLSQHASTVITEPFSPPDSGSIASFGSAGLKSATASEICPSEITTESMRSLEAQNAQIPTFSIPRSAPAPDLTFGPEGGDLCRAGHEIPFAKFEPASNVIPQTMRREESASIHHPQMLPVSKPSAQPVESYPSRETPAPSEPALSAVPQHACGEENISVHRPQMPPTDQLSTRSQNGPSQNSIRASFTASDLVQSIVPQYVHGEENILVHRPRISLVDQPSARSQKIHAPSFMIPEPALSVVPQYVYGEEDVSVHRPQMPPVDQPSTKLAGSYTDIGILTPRSTVHRPVPLHQTSLPPTEPAPTVDGSGLPRFVSVEAKETANNASTQPLRAVSPPMMIWDAARAPPPLDSRPEAANFPTQTYAMSNSTQLFRPPKSYPKVPKHMYYEVPPKPPVSEALARIFPWESQAPVPTRVFSDEVQDNEAPHPRATLLGKAKGGPLEGTGRVPTNPWDTYNQTNAWDEIPEIEQYMRSFQGSRKGSVQVISGAESSGRRPSLRVTDFPTEAERPSLPVTPAPIRRRYLKGSKDGTEGLRGAKGVPQQDEWNPAEQLERLHKHHCEFLDSALRNLQREEG</sequence>
<name>A0A0E1RXX4_COCIM</name>
<dbReference type="InterPro" id="IPR029044">
    <property type="entry name" value="Nucleotide-diphossugar_trans"/>
</dbReference>
<comment type="cofactor">
    <cofactor evidence="1">
        <name>Mn(2+)</name>
        <dbReference type="ChEBI" id="CHEBI:29035"/>
    </cofactor>
</comment>
<dbReference type="OrthoDB" id="2014201at2759"/>
<evidence type="ECO:0000256" key="2">
    <source>
        <dbReference type="ARBA" id="ARBA00004496"/>
    </source>
</evidence>
<dbReference type="EMBL" id="GG704916">
    <property type="protein sequence ID" value="EAS32883.1"/>
    <property type="molecule type" value="Genomic_DNA"/>
</dbReference>
<evidence type="ECO:0000256" key="7">
    <source>
        <dbReference type="ARBA" id="ARBA00023180"/>
    </source>
</evidence>
<feature type="region of interest" description="Disordered" evidence="14">
    <location>
        <begin position="697"/>
        <end position="719"/>
    </location>
</feature>
<evidence type="ECO:0000256" key="4">
    <source>
        <dbReference type="ARBA" id="ARBA00022679"/>
    </source>
</evidence>
<dbReference type="STRING" id="246410.A0A0E1RXX4"/>
<dbReference type="Pfam" id="PF01501">
    <property type="entry name" value="Glyco_transf_8"/>
    <property type="match status" value="1"/>
</dbReference>
<keyword evidence="7" id="KW-0325">Glycoprotein</keyword>
<dbReference type="Gene3D" id="3.90.550.10">
    <property type="entry name" value="Spore Coat Polysaccharide Biosynthesis Protein SpsA, Chain A"/>
    <property type="match status" value="1"/>
</dbReference>
<comment type="function">
    <text evidence="13">Self-glucosylating initiator of glycogen synthesis. It catalyzes the formation of a short alpha (1,4)-glucosyl chain covalently attached via a glucose 1-O-tyrosyl linkage to internal tyrosine residues and these chains act as primers for the elongation reaction catalyzed by glycogen synthase.</text>
</comment>
<dbReference type="PANTHER" id="PTHR11183">
    <property type="entry name" value="GLYCOGENIN SUBFAMILY MEMBER"/>
    <property type="match status" value="1"/>
</dbReference>
<comment type="catalytic activity">
    <reaction evidence="11">
        <text>[1,4-alpha-D-glucosyl](n)-L-tyrosyl-[glycogenin] + UDP-alpha-D-glucose = [1,4-alpha-D-glucosyl](n+1)-L-tyrosyl-[glycogenin] + UDP + H(+)</text>
        <dbReference type="Rhea" id="RHEA:56560"/>
        <dbReference type="Rhea" id="RHEA-COMP:14606"/>
        <dbReference type="Rhea" id="RHEA-COMP:14607"/>
        <dbReference type="ChEBI" id="CHEBI:15378"/>
        <dbReference type="ChEBI" id="CHEBI:58223"/>
        <dbReference type="ChEBI" id="CHEBI:58885"/>
        <dbReference type="ChEBI" id="CHEBI:140574"/>
        <dbReference type="EC" id="2.4.1.186"/>
    </reaction>
</comment>
<dbReference type="InterPro" id="IPR050587">
    <property type="entry name" value="GNT1/Glycosyltrans_8"/>
</dbReference>
<evidence type="ECO:0000256" key="14">
    <source>
        <dbReference type="SAM" id="MobiDB-lite"/>
    </source>
</evidence>
<feature type="region of interest" description="Disordered" evidence="14">
    <location>
        <begin position="374"/>
        <end position="412"/>
    </location>
</feature>
<keyword evidence="5" id="KW-0479">Metal-binding</keyword>
<keyword evidence="4 15" id="KW-0808">Transferase</keyword>
<dbReference type="FunFam" id="3.90.550.10:FF:000092">
    <property type="entry name" value="Glycogenin 2"/>
    <property type="match status" value="1"/>
</dbReference>
<dbReference type="GO" id="GO:0005737">
    <property type="term" value="C:cytoplasm"/>
    <property type="evidence" value="ECO:0007669"/>
    <property type="project" value="UniProtKB-SubCell"/>
</dbReference>
<dbReference type="VEuPathDB" id="FungiDB:CIMG_03907"/>
<accession>A0A0E1RXX4</accession>
<dbReference type="InParanoid" id="A0A0E1RXX4"/>
<dbReference type="GeneID" id="4564968"/>
<dbReference type="GO" id="GO:0005978">
    <property type="term" value="P:glycogen biosynthetic process"/>
    <property type="evidence" value="ECO:0007669"/>
    <property type="project" value="UniProtKB-KW"/>
</dbReference>
<evidence type="ECO:0000256" key="12">
    <source>
        <dbReference type="ARBA" id="ARBA00052293"/>
    </source>
</evidence>
<evidence type="ECO:0000256" key="6">
    <source>
        <dbReference type="ARBA" id="ARBA00023056"/>
    </source>
</evidence>
<dbReference type="KEGG" id="cim:CIMG_03907"/>
<dbReference type="RefSeq" id="XP_001244466.1">
    <property type="nucleotide sequence ID" value="XM_001244465.2"/>
</dbReference>
<dbReference type="OMA" id="MVHFIGP"/>
<evidence type="ECO:0000256" key="13">
    <source>
        <dbReference type="ARBA" id="ARBA00057883"/>
    </source>
</evidence>
<feature type="compositionally biased region" description="Polar residues" evidence="14">
    <location>
        <begin position="434"/>
        <end position="451"/>
    </location>
</feature>
<evidence type="ECO:0000313" key="16">
    <source>
        <dbReference type="Proteomes" id="UP000001261"/>
    </source>
</evidence>
<keyword evidence="8" id="KW-0464">Manganese</keyword>
<keyword evidence="6" id="KW-0320">Glycogen biosynthesis</keyword>
<dbReference type="InterPro" id="IPR002495">
    <property type="entry name" value="Glyco_trans_8"/>
</dbReference>
<keyword evidence="16" id="KW-1185">Reference proteome</keyword>
<feature type="region of interest" description="Disordered" evidence="14">
    <location>
        <begin position="426"/>
        <end position="451"/>
    </location>
</feature>
<evidence type="ECO:0000256" key="3">
    <source>
        <dbReference type="ARBA" id="ARBA00022490"/>
    </source>
</evidence>
<comment type="catalytic activity">
    <reaction evidence="12">
        <text>L-tyrosyl-[glycogenin] + UDP-alpha-D-glucose = alpha-D-glucosyl-L-tyrosyl-[glycogenin] + UDP + H(+)</text>
        <dbReference type="Rhea" id="RHEA:23360"/>
        <dbReference type="Rhea" id="RHEA-COMP:14604"/>
        <dbReference type="Rhea" id="RHEA-COMP:14605"/>
        <dbReference type="ChEBI" id="CHEBI:15378"/>
        <dbReference type="ChEBI" id="CHEBI:46858"/>
        <dbReference type="ChEBI" id="CHEBI:58223"/>
        <dbReference type="ChEBI" id="CHEBI:58885"/>
        <dbReference type="ChEBI" id="CHEBI:140573"/>
        <dbReference type="EC" id="2.4.1.186"/>
    </reaction>
</comment>
<dbReference type="GO" id="GO:0008466">
    <property type="term" value="F:glycogenin glucosyltransferase activity"/>
    <property type="evidence" value="ECO:0007669"/>
    <property type="project" value="UniProtKB-EC"/>
</dbReference>
<reference evidence="16" key="1">
    <citation type="journal article" date="2009" name="Genome Res.">
        <title>Comparative genomic analyses of the human fungal pathogens Coccidioides and their relatives.</title>
        <authorList>
            <person name="Sharpton T.J."/>
            <person name="Stajich J.E."/>
            <person name="Rounsley S.D."/>
            <person name="Gardner M.J."/>
            <person name="Wortman J.R."/>
            <person name="Jordar V.S."/>
            <person name="Maiti R."/>
            <person name="Kodira C.D."/>
            <person name="Neafsey D.E."/>
            <person name="Zeng Q."/>
            <person name="Hung C.-Y."/>
            <person name="McMahan C."/>
            <person name="Muszewska A."/>
            <person name="Grynberg M."/>
            <person name="Mandel M.A."/>
            <person name="Kellner E.M."/>
            <person name="Barker B.M."/>
            <person name="Galgiani J.N."/>
            <person name="Orbach M.J."/>
            <person name="Kirkland T.N."/>
            <person name="Cole G.T."/>
            <person name="Henn M.R."/>
            <person name="Birren B.W."/>
            <person name="Taylor J.W."/>
        </authorList>
    </citation>
    <scope>NUCLEOTIDE SEQUENCE [LARGE SCALE GENOMIC DNA]</scope>
    <source>
        <strain evidence="16">RS</strain>
    </source>
</reference>
<proteinExistence type="inferred from homology"/>
<evidence type="ECO:0000313" key="15">
    <source>
        <dbReference type="EMBL" id="EAS32883.1"/>
    </source>
</evidence>
<gene>
    <name evidence="15" type="ORF">CIMG_03907</name>
</gene>